<feature type="transmembrane region" description="Helical" evidence="1">
    <location>
        <begin position="59"/>
        <end position="77"/>
    </location>
</feature>
<feature type="transmembrane region" description="Helical" evidence="1">
    <location>
        <begin position="82"/>
        <end position="100"/>
    </location>
</feature>
<feature type="transmembrane region" description="Helical" evidence="1">
    <location>
        <begin position="112"/>
        <end position="130"/>
    </location>
</feature>
<keyword evidence="1" id="KW-0472">Membrane</keyword>
<organism evidence="2">
    <name type="scientific">hydrothermal vent metagenome</name>
    <dbReference type="NCBI Taxonomy" id="652676"/>
    <lineage>
        <taxon>unclassified sequences</taxon>
        <taxon>metagenomes</taxon>
        <taxon>ecological metagenomes</taxon>
    </lineage>
</organism>
<feature type="transmembrane region" description="Helical" evidence="1">
    <location>
        <begin position="176"/>
        <end position="197"/>
    </location>
</feature>
<name>A0A1W1BDY8_9ZZZZ</name>
<accession>A0A1W1BDY8</accession>
<reference evidence="2" key="1">
    <citation type="submission" date="2016-10" db="EMBL/GenBank/DDBJ databases">
        <authorList>
            <person name="de Groot N.N."/>
        </authorList>
    </citation>
    <scope>NUCLEOTIDE SEQUENCE</scope>
</reference>
<dbReference type="AlphaFoldDB" id="A0A1W1BDY8"/>
<keyword evidence="1" id="KW-0812">Transmembrane</keyword>
<proteinExistence type="predicted"/>
<dbReference type="Pfam" id="PF04307">
    <property type="entry name" value="YdjM"/>
    <property type="match status" value="1"/>
</dbReference>
<evidence type="ECO:0000313" key="2">
    <source>
        <dbReference type="EMBL" id="SFV51754.1"/>
    </source>
</evidence>
<dbReference type="EMBL" id="FPHB01000018">
    <property type="protein sequence ID" value="SFV51754.1"/>
    <property type="molecule type" value="Genomic_DNA"/>
</dbReference>
<sequence>MALFQTHLNFGVISSGIVIVPLYGSGMINSNEALALLGAGAIGSILPDLDSDSSKPSAIAFRVASIFLPLLFLLHFAKDASLLKLFLLWIISTAFLRVIFELFFKLTSHRGVFHTVGMGLLFGYLNYIAFSFITNDTFAFEIGFFITFGFLGHLFLDEMTAFMTSSGAFGSALKLYSKHNVFGSVAIYICLIVLIFFKPIKIATIDKIFSVLTHIQLV</sequence>
<feature type="transmembrane region" description="Helical" evidence="1">
    <location>
        <begin position="137"/>
        <end position="156"/>
    </location>
</feature>
<keyword evidence="1" id="KW-1133">Transmembrane helix</keyword>
<evidence type="ECO:0000256" key="1">
    <source>
        <dbReference type="SAM" id="Phobius"/>
    </source>
</evidence>
<gene>
    <name evidence="2" type="ORF">MNB_SM-7-575</name>
</gene>
<protein>
    <submittedName>
        <fullName evidence="2">Uncharacterized protein</fullName>
    </submittedName>
</protein>
<dbReference type="InterPro" id="IPR007404">
    <property type="entry name" value="YdjM-like"/>
</dbReference>
<feature type="transmembrane region" description="Helical" evidence="1">
    <location>
        <begin position="6"/>
        <end position="24"/>
    </location>
</feature>